<organism evidence="1 2">
    <name type="scientific">Vaccinium darrowii</name>
    <dbReference type="NCBI Taxonomy" id="229202"/>
    <lineage>
        <taxon>Eukaryota</taxon>
        <taxon>Viridiplantae</taxon>
        <taxon>Streptophyta</taxon>
        <taxon>Embryophyta</taxon>
        <taxon>Tracheophyta</taxon>
        <taxon>Spermatophyta</taxon>
        <taxon>Magnoliopsida</taxon>
        <taxon>eudicotyledons</taxon>
        <taxon>Gunneridae</taxon>
        <taxon>Pentapetalae</taxon>
        <taxon>asterids</taxon>
        <taxon>Ericales</taxon>
        <taxon>Ericaceae</taxon>
        <taxon>Vaccinioideae</taxon>
        <taxon>Vaccinieae</taxon>
        <taxon>Vaccinium</taxon>
    </lineage>
</organism>
<keyword evidence="2" id="KW-1185">Reference proteome</keyword>
<comment type="caution">
    <text evidence="1">The sequence shown here is derived from an EMBL/GenBank/DDBJ whole genome shotgun (WGS) entry which is preliminary data.</text>
</comment>
<sequence>MWMLRGVTSYLFGLIEFLTKCIGIATHGFNVTSKVQDDEQSNRYDQGTFEFGVQSPMFVPLSMAALVNVVAFFEGLIDVFRGGDLDGLFVQIFVAGFVMVNCWPIYEAMVLRTDKGRMPTKTTLISTFLAWALYTASFPGMPSGTSASFSDVPLGLRAPSQAGSRDPGLLLRRAPRAPASFLGAVLGPRPPSQARPQGSGLLLRRAPGTPASFSGTPPGLRPPSQARSWGPGLLLRCGPGTPVSFSGGLLGPRPPSQGRSQGSDRRAPGPPVSSSIKMEAAAAAAKSPLHTLTFSRATAANRIFAAVYTCAILALLYRHVHAALHATNFLSFSLSLSFLLADFLLGFMWTTTQSFRMRPAHRHVFPENLPKAMREEDFPAMDVFICTADPFKEPPMSVVNTALSVMAYDYPAEKLSVYVSDDGGSDLTLFAFMEAAKFGSHWLPFCKRTKVVERCPEAYFRSTYPQSIETKQMKVMYESMKERVENVVDSGKVTDDYITNAREREAFNKWTQDFTRQDHPTVIQVLLEIGKDKDITGQPMPNLIYTSRQKRKTSPHHFKAGSLNALLRISAVMTNAPIILNLDCDMYSNDPQTPHRVLCYFSDTSISHKLGYIQFPQRFRGLNKNDIYASEYKRLYLLNPTGMNGLEGPHYVGTGCFFSRRVFFGGPSSFVSPEIPELRPDHVINKPIQTQSMLAMAHHVANCKYEDQTSWGSKLGFRYGSLVEDYYTGYRFHCEGWKSVFCHPKRPAFLGDVPITLNDVLNQNKRWCVGLHEVAFSKYSPVTFGVRAMGLIMGHCYAHNAFWPIWSIPLTIYAFLPQLALLNGFSIFPKASDTWFLLYAFLFIGAYAQDCLDFILFEGTFQRWWSDQRMWMLRGVTSYLFASIEFLTKCLGIATKGFNVTSKVLDDEQSKRYDQGTFEFGVQSPMFVPLSTVAIVNLIAFLGGLIAIFKGGDLDGLFVQMFVAGFVAVNCWPIYEAMVLRTDKGRMPTKTTLISTFLAWVLYTAASHIPQI</sequence>
<protein>
    <submittedName>
        <fullName evidence="1">Uncharacterized protein</fullName>
    </submittedName>
</protein>
<proteinExistence type="predicted"/>
<accession>A0ACB7ZFF1</accession>
<reference evidence="1 2" key="1">
    <citation type="journal article" date="2021" name="Hortic Res">
        <title>High-quality reference genome and annotation aids understanding of berry development for evergreen blueberry (Vaccinium darrowii).</title>
        <authorList>
            <person name="Yu J."/>
            <person name="Hulse-Kemp A.M."/>
            <person name="Babiker E."/>
            <person name="Staton M."/>
        </authorList>
    </citation>
    <scope>NUCLEOTIDE SEQUENCE [LARGE SCALE GENOMIC DNA]</scope>
    <source>
        <strain evidence="2">cv. NJ 8807/NJ 8810</strain>
        <tissue evidence="1">Young leaf</tissue>
    </source>
</reference>
<dbReference type="Proteomes" id="UP000828048">
    <property type="component" value="Chromosome 12"/>
</dbReference>
<evidence type="ECO:0000313" key="1">
    <source>
        <dbReference type="EMBL" id="KAH7864590.1"/>
    </source>
</evidence>
<dbReference type="EMBL" id="CM037162">
    <property type="protein sequence ID" value="KAH7864590.1"/>
    <property type="molecule type" value="Genomic_DNA"/>
</dbReference>
<evidence type="ECO:0000313" key="2">
    <source>
        <dbReference type="Proteomes" id="UP000828048"/>
    </source>
</evidence>
<name>A0ACB7ZFF1_9ERIC</name>
<gene>
    <name evidence="1" type="ORF">Vadar_031454</name>
</gene>